<reference evidence="1" key="1">
    <citation type="submission" date="2022-04" db="EMBL/GenBank/DDBJ databases">
        <title>Genome of the entomopathogenic fungus Entomophthora muscae.</title>
        <authorList>
            <person name="Elya C."/>
            <person name="Lovett B.R."/>
            <person name="Lee E."/>
            <person name="Macias A.M."/>
            <person name="Hajek A.E."/>
            <person name="De Bivort B.L."/>
            <person name="Kasson M.T."/>
            <person name="De Fine Licht H.H."/>
            <person name="Stajich J.E."/>
        </authorList>
    </citation>
    <scope>NUCLEOTIDE SEQUENCE</scope>
    <source>
        <strain evidence="1">Berkeley</strain>
    </source>
</reference>
<protein>
    <submittedName>
        <fullName evidence="1">Uncharacterized protein</fullName>
    </submittedName>
</protein>
<sequence>MATPSSRSLVMTQDTLWGLVDRNPTPPLYLPQPLPPEDPGTTLTPSHTPYVPTDPQASDHSSLPAAAPIHTASSATGLSDPVAQPTLCYPDQEEIEEDQLHRVLAVNALT</sequence>
<evidence type="ECO:0000313" key="1">
    <source>
        <dbReference type="EMBL" id="KAJ9048632.1"/>
    </source>
</evidence>
<keyword evidence="2" id="KW-1185">Reference proteome</keyword>
<dbReference type="Proteomes" id="UP001165960">
    <property type="component" value="Unassembled WGS sequence"/>
</dbReference>
<proteinExistence type="predicted"/>
<name>A0ACC2REV6_9FUNG</name>
<comment type="caution">
    <text evidence="1">The sequence shown here is derived from an EMBL/GenBank/DDBJ whole genome shotgun (WGS) entry which is preliminary data.</text>
</comment>
<gene>
    <name evidence="1" type="ORF">DSO57_1033002</name>
</gene>
<accession>A0ACC2REV6</accession>
<dbReference type="EMBL" id="QTSX02007354">
    <property type="protein sequence ID" value="KAJ9048632.1"/>
    <property type="molecule type" value="Genomic_DNA"/>
</dbReference>
<evidence type="ECO:0000313" key="2">
    <source>
        <dbReference type="Proteomes" id="UP001165960"/>
    </source>
</evidence>
<organism evidence="1 2">
    <name type="scientific">Entomophthora muscae</name>
    <dbReference type="NCBI Taxonomy" id="34485"/>
    <lineage>
        <taxon>Eukaryota</taxon>
        <taxon>Fungi</taxon>
        <taxon>Fungi incertae sedis</taxon>
        <taxon>Zoopagomycota</taxon>
        <taxon>Entomophthoromycotina</taxon>
        <taxon>Entomophthoromycetes</taxon>
        <taxon>Entomophthorales</taxon>
        <taxon>Entomophthoraceae</taxon>
        <taxon>Entomophthora</taxon>
    </lineage>
</organism>